<dbReference type="OrthoDB" id="5987056at2"/>
<keyword evidence="3" id="KW-1185">Reference proteome</keyword>
<dbReference type="Proteomes" id="UP000318437">
    <property type="component" value="Unassembled WGS sequence"/>
</dbReference>
<evidence type="ECO:0008006" key="4">
    <source>
        <dbReference type="Google" id="ProtNLM"/>
    </source>
</evidence>
<dbReference type="AlphaFoldDB" id="A0A5C6D337"/>
<gene>
    <name evidence="2" type="ORF">Pla144_04040</name>
</gene>
<protein>
    <recommendedName>
        <fullName evidence="4">DUF4345 domain-containing protein</fullName>
    </recommendedName>
</protein>
<dbReference type="InterPro" id="IPR025597">
    <property type="entry name" value="DUF4345"/>
</dbReference>
<keyword evidence="1" id="KW-1133">Transmembrane helix</keyword>
<proteinExistence type="predicted"/>
<evidence type="ECO:0000313" key="2">
    <source>
        <dbReference type="EMBL" id="TWU29626.1"/>
    </source>
</evidence>
<sequence>MTRTYLAIVGIIYLLLALWCALQPTKTAGSIGFELRPGSGESEYFTVYGGLQLALGLVFLLPMVRPEFTSASLLVCLLVHASLAIMRTLSLLLFSGVANPTWYFAATEWILFLATLGFWWKNR</sequence>
<name>A0A5C6D337_9BACT</name>
<reference evidence="2 3" key="1">
    <citation type="submission" date="2019-02" db="EMBL/GenBank/DDBJ databases">
        <title>Deep-cultivation of Planctomycetes and their phenomic and genomic characterization uncovers novel biology.</title>
        <authorList>
            <person name="Wiegand S."/>
            <person name="Jogler M."/>
            <person name="Boedeker C."/>
            <person name="Pinto D."/>
            <person name="Vollmers J."/>
            <person name="Rivas-Marin E."/>
            <person name="Kohn T."/>
            <person name="Peeters S.H."/>
            <person name="Heuer A."/>
            <person name="Rast P."/>
            <person name="Oberbeckmann S."/>
            <person name="Bunk B."/>
            <person name="Jeske O."/>
            <person name="Meyerdierks A."/>
            <person name="Storesund J.E."/>
            <person name="Kallscheuer N."/>
            <person name="Luecker S."/>
            <person name="Lage O.M."/>
            <person name="Pohl T."/>
            <person name="Merkel B.J."/>
            <person name="Hornburger P."/>
            <person name="Mueller R.-W."/>
            <person name="Bruemmer F."/>
            <person name="Labrenz M."/>
            <person name="Spormann A.M."/>
            <person name="Op Den Camp H."/>
            <person name="Overmann J."/>
            <person name="Amann R."/>
            <person name="Jetten M.S.M."/>
            <person name="Mascher T."/>
            <person name="Medema M.H."/>
            <person name="Devos D.P."/>
            <person name="Kaster A.-K."/>
            <person name="Ovreas L."/>
            <person name="Rohde M."/>
            <person name="Galperin M.Y."/>
            <person name="Jogler C."/>
        </authorList>
    </citation>
    <scope>NUCLEOTIDE SEQUENCE [LARGE SCALE GENOMIC DNA]</scope>
    <source>
        <strain evidence="2 3">Pla144</strain>
    </source>
</reference>
<organism evidence="2 3">
    <name type="scientific">Bythopirellula polymerisocia</name>
    <dbReference type="NCBI Taxonomy" id="2528003"/>
    <lineage>
        <taxon>Bacteria</taxon>
        <taxon>Pseudomonadati</taxon>
        <taxon>Planctomycetota</taxon>
        <taxon>Planctomycetia</taxon>
        <taxon>Pirellulales</taxon>
        <taxon>Lacipirellulaceae</taxon>
        <taxon>Bythopirellula</taxon>
    </lineage>
</organism>
<comment type="caution">
    <text evidence="2">The sequence shown here is derived from an EMBL/GenBank/DDBJ whole genome shotgun (WGS) entry which is preliminary data.</text>
</comment>
<evidence type="ECO:0000313" key="3">
    <source>
        <dbReference type="Proteomes" id="UP000318437"/>
    </source>
</evidence>
<feature type="transmembrane region" description="Helical" evidence="1">
    <location>
        <begin position="101"/>
        <end position="120"/>
    </location>
</feature>
<dbReference type="EMBL" id="SJPS01000001">
    <property type="protein sequence ID" value="TWU29626.1"/>
    <property type="molecule type" value="Genomic_DNA"/>
</dbReference>
<feature type="transmembrane region" description="Helical" evidence="1">
    <location>
        <begin position="71"/>
        <end position="95"/>
    </location>
</feature>
<dbReference type="RefSeq" id="WP_146447625.1">
    <property type="nucleotide sequence ID" value="NZ_SJPS01000001.1"/>
</dbReference>
<dbReference type="Pfam" id="PF14248">
    <property type="entry name" value="DUF4345"/>
    <property type="match status" value="1"/>
</dbReference>
<keyword evidence="1" id="KW-0472">Membrane</keyword>
<feature type="transmembrane region" description="Helical" evidence="1">
    <location>
        <begin position="45"/>
        <end position="64"/>
    </location>
</feature>
<accession>A0A5C6D337</accession>
<evidence type="ECO:0000256" key="1">
    <source>
        <dbReference type="SAM" id="Phobius"/>
    </source>
</evidence>
<keyword evidence="1" id="KW-0812">Transmembrane</keyword>